<evidence type="ECO:0000256" key="1">
    <source>
        <dbReference type="SAM" id="MobiDB-lite"/>
    </source>
</evidence>
<dbReference type="HOGENOM" id="CLU_012619_0_0_1"/>
<feature type="region of interest" description="Disordered" evidence="1">
    <location>
        <begin position="186"/>
        <end position="314"/>
    </location>
</feature>
<feature type="compositionally biased region" description="Basic and acidic residues" evidence="1">
    <location>
        <begin position="562"/>
        <end position="575"/>
    </location>
</feature>
<feature type="compositionally biased region" description="Low complexity" evidence="1">
    <location>
        <begin position="283"/>
        <end position="295"/>
    </location>
</feature>
<dbReference type="RefSeq" id="XP_016254187.1">
    <property type="nucleotide sequence ID" value="XM_016387259.1"/>
</dbReference>
<dbReference type="GeneID" id="27339975"/>
<sequence length="987" mass="106738">MESGLKKLWTRRKSKGNDARQDGFSSLRKSQSTEHALRSVTASPRSNHTRTASTDAQYKPSVSNRVQSALAGAAARPSTSWSRPGTDGSGSLMNAVNLAADAVAKADQDYQYPADRYLKDQVRPKTPRYVDIFSLANSNSPGSRPGYNEDVAERNLDLARVALEGTHQYVPLSTFQEEVAARNAYPSLPGSGSVDSSPSVRQNGFHGSQSTGPRRGISSPVSSQPRSPQKPGERPFSRHTQNIHSSIGSHSRQQSDRSWDSQAQLHELPASRHSIEDPRQAHALSSPTTTLASSSRDPMLAASHPSGVSGEFHPSVFPNGALGSYQLSASEVTQVKSNEPSQMHRQGAVTSPDHSTDSQGYSHSVRSPSNLSNASSVKRTINLPNRTIMDLTGNDSEVFSEGSPPSNYSSSPILEHAKIDTVQKEQGAAMSGPSTGHGMTDNSLTQTTARPPIGIEQAAAVDAPPSHQQQAEARSELPRPQDPPPRSDFAIGFSPITTIVSASPRASVVLEAPSTSDQTVQTHINPESVDMQNKQNETMVALQSKQLAQQNERAPDQPSENSVKEAEKQASRSDKGSGNGTIPGDQSGKPVDRVVQEAPAIPSFEPDSDLDPLPSPRGYIHMAPESLNATGLGDPVRPSSVSTREFASTPARSMLTSVPEEVEVKSNGHAKTPGEPVTETWPKSSNLYIDTDLSKERLYSTPGYQSTFDEREYAQKQAEARAALIRLQYSLNENFLTQPPPAPNSPSTRYSPSKHAYSFSDGRPAAPSSIFSQVRHSSPTPTDAMGEADSRFGDGRMETSYHRLTTESQEKEGEKVRRKKSARSAAKSEATRGKGMQRVESELNGPGPSIVNDLESPKQPFHLPPPLHLNGYPLHHHLPYQPPSPGEVSLSNFPIPVSSPRQSVMRPSVAEDVERQQTPTPTPAPTQQAAHPQQRPPSAAGMKERILRRQASQRSQASGSSAFSIPFHMIPDRSSSRRDRSVMETDE</sequence>
<gene>
    <name evidence="2" type="ORF">PV07_00781</name>
</gene>
<proteinExistence type="predicted"/>
<evidence type="ECO:0000313" key="2">
    <source>
        <dbReference type="EMBL" id="KIW33971.1"/>
    </source>
</evidence>
<feature type="compositionally biased region" description="Polar residues" evidence="1">
    <location>
        <begin position="513"/>
        <end position="552"/>
    </location>
</feature>
<accession>A0A0D2A0N7</accession>
<evidence type="ECO:0000313" key="3">
    <source>
        <dbReference type="Proteomes" id="UP000054466"/>
    </source>
</evidence>
<feature type="compositionally biased region" description="Polar residues" evidence="1">
    <location>
        <begin position="38"/>
        <end position="67"/>
    </location>
</feature>
<feature type="compositionally biased region" description="Basic and acidic residues" evidence="1">
    <location>
        <begin position="269"/>
        <end position="280"/>
    </location>
</feature>
<name>A0A0D2A0N7_9EURO</name>
<feature type="region of interest" description="Disordered" evidence="1">
    <location>
        <begin position="1"/>
        <end position="88"/>
    </location>
</feature>
<feature type="compositionally biased region" description="Basic and acidic residues" evidence="1">
    <location>
        <begin position="788"/>
        <end position="815"/>
    </location>
</feature>
<feature type="compositionally biased region" description="Polar residues" evidence="1">
    <location>
        <begin position="201"/>
        <end position="212"/>
    </location>
</feature>
<feature type="region of interest" description="Disordered" evidence="1">
    <location>
        <begin position="332"/>
        <end position="447"/>
    </location>
</feature>
<feature type="compositionally biased region" description="Low complexity" evidence="1">
    <location>
        <begin position="186"/>
        <end position="200"/>
    </location>
</feature>
<keyword evidence="3" id="KW-1185">Reference proteome</keyword>
<feature type="compositionally biased region" description="Low complexity" evidence="1">
    <location>
        <begin position="949"/>
        <end position="964"/>
    </location>
</feature>
<feature type="compositionally biased region" description="Polar residues" evidence="1">
    <location>
        <begin position="238"/>
        <end position="250"/>
    </location>
</feature>
<feature type="compositionally biased region" description="Polar residues" evidence="1">
    <location>
        <begin position="639"/>
        <end position="656"/>
    </location>
</feature>
<feature type="region of interest" description="Disordered" evidence="1">
    <location>
        <begin position="461"/>
        <end position="493"/>
    </location>
</feature>
<organism evidence="2 3">
    <name type="scientific">Cladophialophora immunda</name>
    <dbReference type="NCBI Taxonomy" id="569365"/>
    <lineage>
        <taxon>Eukaryota</taxon>
        <taxon>Fungi</taxon>
        <taxon>Dikarya</taxon>
        <taxon>Ascomycota</taxon>
        <taxon>Pezizomycotina</taxon>
        <taxon>Eurotiomycetes</taxon>
        <taxon>Chaetothyriomycetidae</taxon>
        <taxon>Chaetothyriales</taxon>
        <taxon>Herpotrichiellaceae</taxon>
        <taxon>Cladophialophora</taxon>
    </lineage>
</organism>
<protein>
    <submittedName>
        <fullName evidence="2">Uncharacterized protein</fullName>
    </submittedName>
</protein>
<feature type="compositionally biased region" description="Polar residues" evidence="1">
    <location>
        <begin position="769"/>
        <end position="781"/>
    </location>
</feature>
<feature type="compositionally biased region" description="Basic and acidic residues" evidence="1">
    <location>
        <begin position="829"/>
        <end position="841"/>
    </location>
</feature>
<feature type="compositionally biased region" description="Low complexity" evidence="1">
    <location>
        <begin position="925"/>
        <end position="940"/>
    </location>
</feature>
<dbReference type="Proteomes" id="UP000054466">
    <property type="component" value="Unassembled WGS sequence"/>
</dbReference>
<feature type="compositionally biased region" description="Low complexity" evidence="1">
    <location>
        <begin position="218"/>
        <end position="230"/>
    </location>
</feature>
<feature type="compositionally biased region" description="Low complexity" evidence="1">
    <location>
        <begin position="400"/>
        <end position="412"/>
    </location>
</feature>
<dbReference type="AlphaFoldDB" id="A0A0D2A0N7"/>
<feature type="region of interest" description="Disordered" evidence="1">
    <location>
        <begin position="510"/>
        <end position="683"/>
    </location>
</feature>
<feature type="region of interest" description="Disordered" evidence="1">
    <location>
        <begin position="734"/>
        <end position="987"/>
    </location>
</feature>
<feature type="compositionally biased region" description="Polar residues" evidence="1">
    <location>
        <begin position="332"/>
        <end position="385"/>
    </location>
</feature>
<dbReference type="EMBL" id="KN847040">
    <property type="protein sequence ID" value="KIW33971.1"/>
    <property type="molecule type" value="Genomic_DNA"/>
</dbReference>
<dbReference type="VEuPathDB" id="FungiDB:PV07_00781"/>
<dbReference type="OrthoDB" id="4158554at2759"/>
<reference evidence="2 3" key="1">
    <citation type="submission" date="2015-01" db="EMBL/GenBank/DDBJ databases">
        <title>The Genome Sequence of Cladophialophora immunda CBS83496.</title>
        <authorList>
            <consortium name="The Broad Institute Genomics Platform"/>
            <person name="Cuomo C."/>
            <person name="de Hoog S."/>
            <person name="Gorbushina A."/>
            <person name="Stielow B."/>
            <person name="Teixiera M."/>
            <person name="Abouelleil A."/>
            <person name="Chapman S.B."/>
            <person name="Priest M."/>
            <person name="Young S.K."/>
            <person name="Wortman J."/>
            <person name="Nusbaum C."/>
            <person name="Birren B."/>
        </authorList>
    </citation>
    <scope>NUCLEOTIDE SEQUENCE [LARGE SCALE GENOMIC DNA]</scope>
    <source>
        <strain evidence="2 3">CBS 83496</strain>
    </source>
</reference>
<feature type="compositionally biased region" description="Basic and acidic residues" evidence="1">
    <location>
        <begin position="970"/>
        <end position="987"/>
    </location>
</feature>